<dbReference type="NCBIfam" id="NF003807">
    <property type="entry name" value="PRK05395.1-4"/>
    <property type="match status" value="1"/>
</dbReference>
<evidence type="ECO:0000256" key="8">
    <source>
        <dbReference type="HAMAP-Rule" id="MF_00169"/>
    </source>
</evidence>
<dbReference type="PIRSF" id="PIRSF001399">
    <property type="entry name" value="DHquinase_II"/>
    <property type="match status" value="1"/>
</dbReference>
<keyword evidence="13" id="KW-1185">Reference proteome</keyword>
<dbReference type="PANTHER" id="PTHR21272">
    <property type="entry name" value="CATABOLIC 3-DEHYDROQUINASE"/>
    <property type="match status" value="1"/>
</dbReference>
<keyword evidence="8" id="KW-0028">Amino-acid biosynthesis</keyword>
<feature type="site" description="Transition state stabilizer" evidence="8 11">
    <location>
        <position position="17"/>
    </location>
</feature>
<evidence type="ECO:0000256" key="7">
    <source>
        <dbReference type="ARBA" id="ARBA00023239"/>
    </source>
</evidence>
<comment type="similarity">
    <text evidence="3 8">Belongs to the type-II 3-dehydroquinase family.</text>
</comment>
<dbReference type="HAMAP" id="MF_00169">
    <property type="entry name" value="AroQ"/>
    <property type="match status" value="1"/>
</dbReference>
<feature type="binding site" evidence="8 10">
    <location>
        <position position="86"/>
    </location>
    <ligand>
        <name>substrate</name>
    </ligand>
</feature>
<dbReference type="Pfam" id="PF01220">
    <property type="entry name" value="DHquinase_II"/>
    <property type="match status" value="1"/>
</dbReference>
<feature type="binding site" evidence="8 10">
    <location>
        <begin position="100"/>
        <end position="101"/>
    </location>
    <ligand>
        <name>substrate</name>
    </ligand>
</feature>
<comment type="function">
    <text evidence="8">Catalyzes a trans-dehydration via an enolate intermediate.</text>
</comment>
<dbReference type="NCBIfam" id="NF003806">
    <property type="entry name" value="PRK05395.1-3"/>
    <property type="match status" value="1"/>
</dbReference>
<protein>
    <recommendedName>
        <fullName evidence="5 8">3-dehydroquinate dehydratase</fullName>
        <shortName evidence="8">3-dehydroquinase</shortName>
        <ecNumber evidence="5 8">4.2.1.10</ecNumber>
    </recommendedName>
    <alternativeName>
        <fullName evidence="8">Type II DHQase</fullName>
    </alternativeName>
</protein>
<dbReference type="PANTHER" id="PTHR21272:SF3">
    <property type="entry name" value="CATABOLIC 3-DEHYDROQUINASE"/>
    <property type="match status" value="1"/>
</dbReference>
<dbReference type="SUPFAM" id="SSF52304">
    <property type="entry name" value="Type II 3-dehydroquinate dehydratase"/>
    <property type="match status" value="1"/>
</dbReference>
<dbReference type="NCBIfam" id="TIGR01088">
    <property type="entry name" value="aroQ"/>
    <property type="match status" value="1"/>
</dbReference>
<gene>
    <name evidence="8" type="primary">aroQ</name>
    <name evidence="12" type="ORF">SAMN02745227_00412</name>
</gene>
<dbReference type="EMBL" id="FRAI01000005">
    <property type="protein sequence ID" value="SHJ67428.1"/>
    <property type="molecule type" value="Genomic_DNA"/>
</dbReference>
<dbReference type="InterPro" id="IPR001874">
    <property type="entry name" value="DHquinase_II"/>
</dbReference>
<dbReference type="GO" id="GO:0008652">
    <property type="term" value="P:amino acid biosynthetic process"/>
    <property type="evidence" value="ECO:0007669"/>
    <property type="project" value="UniProtKB-KW"/>
</dbReference>
<dbReference type="UniPathway" id="UPA00053">
    <property type="reaction ID" value="UER00086"/>
</dbReference>
<evidence type="ECO:0000256" key="4">
    <source>
        <dbReference type="ARBA" id="ARBA00011193"/>
    </source>
</evidence>
<dbReference type="Proteomes" id="UP000243547">
    <property type="component" value="Unassembled WGS sequence"/>
</dbReference>
<dbReference type="CDD" id="cd00466">
    <property type="entry name" value="DHQase_II"/>
    <property type="match status" value="1"/>
</dbReference>
<evidence type="ECO:0000256" key="2">
    <source>
        <dbReference type="ARBA" id="ARBA00004902"/>
    </source>
</evidence>
<evidence type="ECO:0000313" key="12">
    <source>
        <dbReference type="EMBL" id="SHJ67428.1"/>
    </source>
</evidence>
<dbReference type="AlphaFoldDB" id="A0A1M6L862"/>
<dbReference type="RefSeq" id="WP_072905822.1">
    <property type="nucleotide sequence ID" value="NZ_FRAI01000005.1"/>
</dbReference>
<comment type="catalytic activity">
    <reaction evidence="1 8">
        <text>3-dehydroquinate = 3-dehydroshikimate + H2O</text>
        <dbReference type="Rhea" id="RHEA:21096"/>
        <dbReference type="ChEBI" id="CHEBI:15377"/>
        <dbReference type="ChEBI" id="CHEBI:16630"/>
        <dbReference type="ChEBI" id="CHEBI:32364"/>
        <dbReference type="EC" id="4.2.1.10"/>
    </reaction>
</comment>
<feature type="binding site" evidence="8 10">
    <location>
        <position position="73"/>
    </location>
    <ligand>
        <name>substrate</name>
    </ligand>
</feature>
<dbReference type="OrthoDB" id="9790793at2"/>
<dbReference type="Gene3D" id="3.40.50.9100">
    <property type="entry name" value="Dehydroquinase, class II"/>
    <property type="match status" value="1"/>
</dbReference>
<feature type="active site" description="Proton donor" evidence="8 9">
    <location>
        <position position="99"/>
    </location>
</feature>
<dbReference type="STRING" id="1120989.SAMN02745227_00412"/>
<dbReference type="GO" id="GO:0009073">
    <property type="term" value="P:aromatic amino acid family biosynthetic process"/>
    <property type="evidence" value="ECO:0007669"/>
    <property type="project" value="UniProtKB-KW"/>
</dbReference>
<evidence type="ECO:0000256" key="11">
    <source>
        <dbReference type="PIRSR" id="PIRSR001399-3"/>
    </source>
</evidence>
<evidence type="ECO:0000256" key="6">
    <source>
        <dbReference type="ARBA" id="ARBA00023141"/>
    </source>
</evidence>
<comment type="pathway">
    <text evidence="2 8">Metabolic intermediate biosynthesis; chorismate biosynthesis; chorismate from D-erythrose 4-phosphate and phosphoenolpyruvate: step 3/7.</text>
</comment>
<sequence length="150" mass="16610">MDVMVIHGPNLNLLGQRKIEIYGNQSLDYINGEILEYGKKNGFKIEIYQTNSEGEIIDLLHRAGRECQGVVLNPGAYTHYSYAIGDAVEAIDIPVVEVHISNIYSREEFRRKSVIAPYSAGQITGFGPFGYILALEALKNIGGGKKYGKD</sequence>
<reference evidence="13" key="1">
    <citation type="submission" date="2016-11" db="EMBL/GenBank/DDBJ databases">
        <authorList>
            <person name="Varghese N."/>
            <person name="Submissions S."/>
        </authorList>
    </citation>
    <scope>NUCLEOTIDE SEQUENCE [LARGE SCALE GENOMIC DNA]</scope>
    <source>
        <strain evidence="13">DSM 14826</strain>
    </source>
</reference>
<evidence type="ECO:0000256" key="9">
    <source>
        <dbReference type="PIRSR" id="PIRSR001399-1"/>
    </source>
</evidence>
<keyword evidence="7 8" id="KW-0456">Lyase</keyword>
<feature type="binding site" evidence="8 10">
    <location>
        <position position="79"/>
    </location>
    <ligand>
        <name>substrate</name>
    </ligand>
</feature>
<organism evidence="12 13">
    <name type="scientific">Anaerobranca californiensis DSM 14826</name>
    <dbReference type="NCBI Taxonomy" id="1120989"/>
    <lineage>
        <taxon>Bacteria</taxon>
        <taxon>Bacillati</taxon>
        <taxon>Bacillota</taxon>
        <taxon>Clostridia</taxon>
        <taxon>Eubacteriales</taxon>
        <taxon>Proteinivoracaceae</taxon>
        <taxon>Anaerobranca</taxon>
    </lineage>
</organism>
<proteinExistence type="inferred from homology"/>
<dbReference type="GO" id="GO:0009423">
    <property type="term" value="P:chorismate biosynthetic process"/>
    <property type="evidence" value="ECO:0007669"/>
    <property type="project" value="UniProtKB-UniRule"/>
</dbReference>
<evidence type="ECO:0000256" key="3">
    <source>
        <dbReference type="ARBA" id="ARBA00011037"/>
    </source>
</evidence>
<dbReference type="InterPro" id="IPR036441">
    <property type="entry name" value="DHquinase_II_sf"/>
</dbReference>
<dbReference type="GO" id="GO:0003855">
    <property type="term" value="F:3-dehydroquinate dehydratase activity"/>
    <property type="evidence" value="ECO:0007669"/>
    <property type="project" value="UniProtKB-UniRule"/>
</dbReference>
<keyword evidence="6 8" id="KW-0057">Aromatic amino acid biosynthesis</keyword>
<evidence type="ECO:0000256" key="10">
    <source>
        <dbReference type="PIRSR" id="PIRSR001399-2"/>
    </source>
</evidence>
<dbReference type="GO" id="GO:0019631">
    <property type="term" value="P:quinate catabolic process"/>
    <property type="evidence" value="ECO:0007669"/>
    <property type="project" value="TreeGrafter"/>
</dbReference>
<name>A0A1M6L862_9FIRM</name>
<feature type="binding site" evidence="8 10">
    <location>
        <position position="110"/>
    </location>
    <ligand>
        <name>substrate</name>
    </ligand>
</feature>
<dbReference type="NCBIfam" id="NF003805">
    <property type="entry name" value="PRK05395.1-2"/>
    <property type="match status" value="1"/>
</dbReference>
<evidence type="ECO:0000313" key="13">
    <source>
        <dbReference type="Proteomes" id="UP000243547"/>
    </source>
</evidence>
<feature type="active site" description="Proton acceptor" evidence="8 9">
    <location>
        <position position="22"/>
    </location>
</feature>
<evidence type="ECO:0000256" key="1">
    <source>
        <dbReference type="ARBA" id="ARBA00001864"/>
    </source>
</evidence>
<comment type="subunit">
    <text evidence="4 8">Homododecamer.</text>
</comment>
<dbReference type="EC" id="4.2.1.10" evidence="5 8"/>
<accession>A0A1M6L862</accession>
<evidence type="ECO:0000256" key="5">
    <source>
        <dbReference type="ARBA" id="ARBA00012060"/>
    </source>
</evidence>